<dbReference type="AlphaFoldDB" id="A0A0K0E518"/>
<organism evidence="2">
    <name type="scientific">Strongyloides stercoralis</name>
    <name type="common">Threadworm</name>
    <dbReference type="NCBI Taxonomy" id="6248"/>
    <lineage>
        <taxon>Eukaryota</taxon>
        <taxon>Metazoa</taxon>
        <taxon>Ecdysozoa</taxon>
        <taxon>Nematoda</taxon>
        <taxon>Chromadorea</taxon>
        <taxon>Rhabditida</taxon>
        <taxon>Tylenchina</taxon>
        <taxon>Panagrolaimomorpha</taxon>
        <taxon>Strongyloidoidea</taxon>
        <taxon>Strongyloididae</taxon>
        <taxon>Strongyloides</taxon>
    </lineage>
</organism>
<evidence type="ECO:0000256" key="1">
    <source>
        <dbReference type="SAM" id="SignalP"/>
    </source>
</evidence>
<evidence type="ECO:0000313" key="2">
    <source>
        <dbReference type="WBParaSite" id="SSTP_0000460200.1"/>
    </source>
</evidence>
<proteinExistence type="predicted"/>
<sequence length="71" mass="7892">MKLLLFVILTILGATSYLDAIYGVIKGQICDGDACIRKGLTEKKSCWCSQKDEWRGEQFIESECVCWGGLG</sequence>
<protein>
    <submittedName>
        <fullName evidence="2">Toxin</fullName>
    </submittedName>
</protein>
<feature type="chain" id="PRO_5005327454" evidence="1">
    <location>
        <begin position="21"/>
        <end position="71"/>
    </location>
</feature>
<reference evidence="2" key="1">
    <citation type="submission" date="2015-08" db="UniProtKB">
        <authorList>
            <consortium name="WormBaseParasite"/>
        </authorList>
    </citation>
    <scope>IDENTIFICATION</scope>
</reference>
<keyword evidence="1" id="KW-0732">Signal</keyword>
<dbReference type="WBParaSite" id="SSTP_0000460200.1">
    <property type="protein sequence ID" value="SSTP_0000460200.1"/>
    <property type="gene ID" value="SSTP_0000460200"/>
</dbReference>
<name>A0A0K0E518_STRER</name>
<accession>A0A0K0E518</accession>
<feature type="signal peptide" evidence="1">
    <location>
        <begin position="1"/>
        <end position="20"/>
    </location>
</feature>